<proteinExistence type="predicted"/>
<evidence type="ECO:0000313" key="2">
    <source>
        <dbReference type="Proteomes" id="UP000464577"/>
    </source>
</evidence>
<evidence type="ECO:0000313" key="1">
    <source>
        <dbReference type="EMBL" id="QHV97904.1"/>
    </source>
</evidence>
<dbReference type="EMBL" id="CP045997">
    <property type="protein sequence ID" value="QHV97904.1"/>
    <property type="molecule type" value="Genomic_DNA"/>
</dbReference>
<name>A0A6P1VZ54_9BACT</name>
<organism evidence="1 2">
    <name type="scientific">Spirosoma endbachense</name>
    <dbReference type="NCBI Taxonomy" id="2666025"/>
    <lineage>
        <taxon>Bacteria</taxon>
        <taxon>Pseudomonadati</taxon>
        <taxon>Bacteroidota</taxon>
        <taxon>Cytophagia</taxon>
        <taxon>Cytophagales</taxon>
        <taxon>Cytophagaceae</taxon>
        <taxon>Spirosoma</taxon>
    </lineage>
</organism>
<dbReference type="AlphaFoldDB" id="A0A6P1VZ54"/>
<keyword evidence="2" id="KW-1185">Reference proteome</keyword>
<sequence length="49" mass="5864">MTLYKTTKDILRVQRHCQHSTPDQTYTYLRKHGMLFEGMDTTDFPAIWS</sequence>
<protein>
    <submittedName>
        <fullName evidence="1">Uncharacterized protein</fullName>
    </submittedName>
</protein>
<accession>A0A6P1VZ54</accession>
<dbReference type="Proteomes" id="UP000464577">
    <property type="component" value="Chromosome"/>
</dbReference>
<dbReference type="KEGG" id="senf:GJR95_24130"/>
<reference evidence="1 2" key="1">
    <citation type="submission" date="2019-11" db="EMBL/GenBank/DDBJ databases">
        <title>Spirosoma endbachense sp. nov., isolated from a natural salt meadow.</title>
        <authorList>
            <person name="Rojas J."/>
            <person name="Ambika Manirajan B."/>
            <person name="Ratering S."/>
            <person name="Suarez C."/>
            <person name="Geissler-Plaum R."/>
            <person name="Schnell S."/>
        </authorList>
    </citation>
    <scope>NUCLEOTIDE SEQUENCE [LARGE SCALE GENOMIC DNA]</scope>
    <source>
        <strain evidence="1 2">I-24</strain>
    </source>
</reference>
<gene>
    <name evidence="1" type="ORF">GJR95_24130</name>
</gene>
<dbReference type="RefSeq" id="WP_162388317.1">
    <property type="nucleotide sequence ID" value="NZ_CP045997.1"/>
</dbReference>